<dbReference type="Proteomes" id="UP000179264">
    <property type="component" value="Unassembled WGS sequence"/>
</dbReference>
<evidence type="ECO:0000259" key="1">
    <source>
        <dbReference type="PROSITE" id="PS50164"/>
    </source>
</evidence>
<feature type="domain" description="GIY-YIG" evidence="1">
    <location>
        <begin position="13"/>
        <end position="89"/>
    </location>
</feature>
<proteinExistence type="predicted"/>
<dbReference type="SUPFAM" id="SSF82771">
    <property type="entry name" value="GIY-YIG endonuclease"/>
    <property type="match status" value="1"/>
</dbReference>
<dbReference type="Gene3D" id="3.40.1440.10">
    <property type="entry name" value="GIY-YIG endonuclease"/>
    <property type="match status" value="1"/>
</dbReference>
<evidence type="ECO:0000313" key="3">
    <source>
        <dbReference type="Proteomes" id="UP000179264"/>
    </source>
</evidence>
<reference evidence="2 3" key="1">
    <citation type="journal article" date="2016" name="Nat. Commun.">
        <title>Thousands of microbial genomes shed light on interconnected biogeochemical processes in an aquifer system.</title>
        <authorList>
            <person name="Anantharaman K."/>
            <person name="Brown C.T."/>
            <person name="Hug L.A."/>
            <person name="Sharon I."/>
            <person name="Castelle C.J."/>
            <person name="Probst A.J."/>
            <person name="Thomas B.C."/>
            <person name="Singh A."/>
            <person name="Wilkins M.J."/>
            <person name="Karaoz U."/>
            <person name="Brodie E.L."/>
            <person name="Williams K.H."/>
            <person name="Hubbard S.S."/>
            <person name="Banfield J.F."/>
        </authorList>
    </citation>
    <scope>NUCLEOTIDE SEQUENCE [LARGE SCALE GENOMIC DNA]</scope>
</reference>
<evidence type="ECO:0000313" key="2">
    <source>
        <dbReference type="EMBL" id="OHA92603.1"/>
    </source>
</evidence>
<dbReference type="EMBL" id="MHVL01000044">
    <property type="protein sequence ID" value="OHA92603.1"/>
    <property type="molecule type" value="Genomic_DNA"/>
</dbReference>
<sequence>MNPFGRAQLVYIPCILLYVLKDNEGNCYKGMTNNLIRRLHEHKNRQNISTSRMSNIEVVYIEKYDTFSEARKREVYLKTSAGRRFLKKKLST</sequence>
<dbReference type="AlphaFoldDB" id="A0A1G2T5R6"/>
<accession>A0A1G2T5R6</accession>
<dbReference type="Pfam" id="PF01541">
    <property type="entry name" value="GIY-YIG"/>
    <property type="match status" value="1"/>
</dbReference>
<dbReference type="InterPro" id="IPR035901">
    <property type="entry name" value="GIY-YIG_endonuc_sf"/>
</dbReference>
<dbReference type="InterPro" id="IPR000305">
    <property type="entry name" value="GIY-YIG_endonuc"/>
</dbReference>
<name>A0A1G2T5R6_9BACT</name>
<gene>
    <name evidence="2" type="ORF">A2W58_01850</name>
</gene>
<organism evidence="2 3">
    <name type="scientific">Candidatus Zambryskibacteria bacterium RIFCSPHIGHO2_02_38_10.5</name>
    <dbReference type="NCBI Taxonomy" id="1802742"/>
    <lineage>
        <taxon>Bacteria</taxon>
        <taxon>Candidatus Zambryskiibacteriota</taxon>
    </lineage>
</organism>
<comment type="caution">
    <text evidence="2">The sequence shown here is derived from an EMBL/GenBank/DDBJ whole genome shotgun (WGS) entry which is preliminary data.</text>
</comment>
<dbReference type="PROSITE" id="PS50164">
    <property type="entry name" value="GIY_YIG"/>
    <property type="match status" value="1"/>
</dbReference>
<protein>
    <recommendedName>
        <fullName evidence="1">GIY-YIG domain-containing protein</fullName>
    </recommendedName>
</protein>